<dbReference type="SUPFAM" id="SSF56281">
    <property type="entry name" value="Metallo-hydrolase/oxidoreductase"/>
    <property type="match status" value="1"/>
</dbReference>
<dbReference type="Gene3D" id="3.60.15.10">
    <property type="entry name" value="Ribonuclease Z/Hydroxyacylglutathione hydrolase-like"/>
    <property type="match status" value="1"/>
</dbReference>
<organism evidence="2 3">
    <name type="scientific">Bauldia litoralis</name>
    <dbReference type="NCBI Taxonomy" id="665467"/>
    <lineage>
        <taxon>Bacteria</taxon>
        <taxon>Pseudomonadati</taxon>
        <taxon>Pseudomonadota</taxon>
        <taxon>Alphaproteobacteria</taxon>
        <taxon>Hyphomicrobiales</taxon>
        <taxon>Kaistiaceae</taxon>
        <taxon>Bauldia</taxon>
    </lineage>
</organism>
<proteinExistence type="predicted"/>
<reference evidence="2 3" key="1">
    <citation type="submission" date="2016-10" db="EMBL/GenBank/DDBJ databases">
        <authorList>
            <person name="de Groot N.N."/>
        </authorList>
    </citation>
    <scope>NUCLEOTIDE SEQUENCE [LARGE SCALE GENOMIC DNA]</scope>
    <source>
        <strain evidence="2 3">ATCC 35022</strain>
    </source>
</reference>
<dbReference type="GO" id="GO:0005737">
    <property type="term" value="C:cytoplasm"/>
    <property type="evidence" value="ECO:0007669"/>
    <property type="project" value="TreeGrafter"/>
</dbReference>
<dbReference type="InterPro" id="IPR001279">
    <property type="entry name" value="Metallo-B-lactamas"/>
</dbReference>
<dbReference type="PANTHER" id="PTHR15032">
    <property type="entry name" value="N-ACYL-PHOSPHATIDYLETHANOLAMINE-HYDROLYZING PHOSPHOLIPASE D"/>
    <property type="match status" value="1"/>
</dbReference>
<dbReference type="OrthoDB" id="9805728at2"/>
<dbReference type="PROSITE" id="PS51257">
    <property type="entry name" value="PROKAR_LIPOPROTEIN"/>
    <property type="match status" value="1"/>
</dbReference>
<dbReference type="Proteomes" id="UP000199071">
    <property type="component" value="Unassembled WGS sequence"/>
</dbReference>
<dbReference type="InterPro" id="IPR036866">
    <property type="entry name" value="RibonucZ/Hydroxyglut_hydro"/>
</dbReference>
<evidence type="ECO:0000313" key="3">
    <source>
        <dbReference type="Proteomes" id="UP000199071"/>
    </source>
</evidence>
<keyword evidence="3" id="KW-1185">Reference proteome</keyword>
<name>A0A1G6ATJ8_9HYPH</name>
<dbReference type="Pfam" id="PF12706">
    <property type="entry name" value="Lactamase_B_2"/>
    <property type="match status" value="1"/>
</dbReference>
<dbReference type="AlphaFoldDB" id="A0A1G6ATJ8"/>
<dbReference type="STRING" id="665467.SAMN02982931_00853"/>
<evidence type="ECO:0000313" key="2">
    <source>
        <dbReference type="EMBL" id="SDB11736.1"/>
    </source>
</evidence>
<sequence length="351" mass="38439">MSPVRTARSRRLHRLAATMFAVALGGCVTTALEPVDSSHYSDGRFHNIGTYSEPVASRDEWARHARQMLLGLFPNADRLPPRHVLSVPEAEAGVRQAAAAAFSVTWIGHATTLTRIGGQWVMTDPVLGDTIGAGPVRLARLAPPRPMPSGLPPIDVIVISHADHDHLDLGSLRRLARRNPGTTVYVPLATADLVRRAGFSDVRELDWFATDRHGDLTVQAVPAIHGVRRPPYRLNAMSWSGWILESGEDRLYFSGDTGYGSIFEEIRRRSGPVDVALVPIGAWSPRWFQEPFHVSPDQAAEIAATMGATTAIGIHWGTFPLSEEAPMEQRRRFLAAGGVVPRIGETLVLRR</sequence>
<accession>A0A1G6ATJ8</accession>
<evidence type="ECO:0000259" key="1">
    <source>
        <dbReference type="Pfam" id="PF12706"/>
    </source>
</evidence>
<gene>
    <name evidence="2" type="ORF">SAMN02982931_00853</name>
</gene>
<dbReference type="PANTHER" id="PTHR15032:SF36">
    <property type="entry name" value="METALLO-BETA-LACTAMASE DOMAIN-CONTAINING PROTEIN"/>
    <property type="match status" value="1"/>
</dbReference>
<dbReference type="EMBL" id="FMXQ01000002">
    <property type="protein sequence ID" value="SDB11736.1"/>
    <property type="molecule type" value="Genomic_DNA"/>
</dbReference>
<feature type="domain" description="Metallo-beta-lactamase" evidence="1">
    <location>
        <begin position="120"/>
        <end position="316"/>
    </location>
</feature>
<protein>
    <submittedName>
        <fullName evidence="2">L-ascorbate metabolism protein UlaG, beta-lactamase superfamily</fullName>
    </submittedName>
</protein>